<feature type="non-terminal residue" evidence="2">
    <location>
        <position position="374"/>
    </location>
</feature>
<keyword evidence="3" id="KW-1185">Reference proteome</keyword>
<feature type="region of interest" description="Disordered" evidence="1">
    <location>
        <begin position="99"/>
        <end position="374"/>
    </location>
</feature>
<dbReference type="Proteomes" id="UP000551758">
    <property type="component" value="Unassembled WGS sequence"/>
</dbReference>
<protein>
    <recommendedName>
        <fullName evidence="4">Peptidyl-prolyl cis-trans isomerase G</fullName>
    </recommendedName>
</protein>
<feature type="compositionally biased region" description="Basic residues" evidence="1">
    <location>
        <begin position="198"/>
        <end position="222"/>
    </location>
</feature>
<proteinExistence type="predicted"/>
<feature type="compositionally biased region" description="Basic and acidic residues" evidence="1">
    <location>
        <begin position="298"/>
        <end position="318"/>
    </location>
</feature>
<accession>A0A7J7E5Q1</accession>
<evidence type="ECO:0000313" key="3">
    <source>
        <dbReference type="Proteomes" id="UP000551758"/>
    </source>
</evidence>
<dbReference type="AlphaFoldDB" id="A0A7J7E5Q1"/>
<feature type="compositionally biased region" description="Polar residues" evidence="1">
    <location>
        <begin position="185"/>
        <end position="195"/>
    </location>
</feature>
<feature type="compositionally biased region" description="Basic residues" evidence="1">
    <location>
        <begin position="106"/>
        <end position="138"/>
    </location>
</feature>
<feature type="compositionally biased region" description="Basic and acidic residues" evidence="1">
    <location>
        <begin position="158"/>
        <end position="176"/>
    </location>
</feature>
<evidence type="ECO:0000313" key="2">
    <source>
        <dbReference type="EMBL" id="KAF5911130.1"/>
    </source>
</evidence>
<feature type="compositionally biased region" description="Basic and acidic residues" evidence="1">
    <location>
        <begin position="358"/>
        <end position="374"/>
    </location>
</feature>
<feature type="compositionally biased region" description="Basic and acidic residues" evidence="1">
    <location>
        <begin position="140"/>
        <end position="150"/>
    </location>
</feature>
<feature type="compositionally biased region" description="Basic and acidic residues" evidence="1">
    <location>
        <begin position="223"/>
        <end position="237"/>
    </location>
</feature>
<feature type="compositionally biased region" description="Basic and acidic residues" evidence="1">
    <location>
        <begin position="248"/>
        <end position="262"/>
    </location>
</feature>
<reference evidence="2 3" key="1">
    <citation type="journal article" date="2020" name="Mol. Biol. Evol.">
        <title>Interspecific Gene Flow and the Evolution of Specialization in Black and White Rhinoceros.</title>
        <authorList>
            <person name="Moodley Y."/>
            <person name="Westbury M.V."/>
            <person name="Russo I.M."/>
            <person name="Gopalakrishnan S."/>
            <person name="Rakotoarivelo A."/>
            <person name="Olsen R.A."/>
            <person name="Prost S."/>
            <person name="Tunstall T."/>
            <person name="Ryder O.A."/>
            <person name="Dalen L."/>
            <person name="Bruford M.W."/>
        </authorList>
    </citation>
    <scope>NUCLEOTIDE SEQUENCE [LARGE SCALE GENOMIC DNA]</scope>
    <source>
        <strain evidence="2">SBR-YM</strain>
        <tissue evidence="2">Skin</tissue>
    </source>
</reference>
<sequence length="374" mass="44507">RIFIVFVQVKRGQGNQFRRHYIVRVVSFTVVKDSMVQGGDFSEGNGEENFSYQRLTEGRIQICSRFSTTMKPIPHLDGHHVGDFWSRSYERERKIRKQMQLANHSLRYRPSVKRKRKKKHRKNSQKHKKEKNREKGKKSTSSEREAEILKHNPKKGAPKADEKEREKRKTETETERGGYNPPNCQPASYQWQLLVTRSGRKIKGRGPRRYRTPPRSRSRNGFRHSETPSHWRQEMQRVQRMRVLSGERWIKGDKSELNEIKENQSSPVRVKEKYITDPRHVSESPNKKSEKKKKVKDHKCNSKEGDIRRNSEKDDKYNKNKVKKRAKSKSSSKSKEKSESRERDTKHNRHGEKRMRPKSKERDQEDVKEQEVLL</sequence>
<evidence type="ECO:0000256" key="1">
    <source>
        <dbReference type="SAM" id="MobiDB-lite"/>
    </source>
</evidence>
<name>A0A7J7E5Q1_DICBM</name>
<evidence type="ECO:0008006" key="4">
    <source>
        <dbReference type="Google" id="ProtNLM"/>
    </source>
</evidence>
<organism evidence="2 3">
    <name type="scientific">Diceros bicornis minor</name>
    <name type="common">South-central black rhinoceros</name>
    <dbReference type="NCBI Taxonomy" id="77932"/>
    <lineage>
        <taxon>Eukaryota</taxon>
        <taxon>Metazoa</taxon>
        <taxon>Chordata</taxon>
        <taxon>Craniata</taxon>
        <taxon>Vertebrata</taxon>
        <taxon>Euteleostomi</taxon>
        <taxon>Mammalia</taxon>
        <taxon>Eutheria</taxon>
        <taxon>Laurasiatheria</taxon>
        <taxon>Perissodactyla</taxon>
        <taxon>Rhinocerotidae</taxon>
        <taxon>Diceros</taxon>
    </lineage>
</organism>
<feature type="compositionally biased region" description="Basic and acidic residues" evidence="1">
    <location>
        <begin position="269"/>
        <end position="288"/>
    </location>
</feature>
<feature type="compositionally biased region" description="Basic residues" evidence="1">
    <location>
        <begin position="346"/>
        <end position="357"/>
    </location>
</feature>
<feature type="compositionally biased region" description="Basic and acidic residues" evidence="1">
    <location>
        <begin position="333"/>
        <end position="345"/>
    </location>
</feature>
<dbReference type="EMBL" id="JACDTQ010004046">
    <property type="protein sequence ID" value="KAF5911130.1"/>
    <property type="molecule type" value="Genomic_DNA"/>
</dbReference>
<gene>
    <name evidence="2" type="ORF">HPG69_001097</name>
</gene>
<feature type="compositionally biased region" description="Basic residues" evidence="1">
    <location>
        <begin position="319"/>
        <end position="332"/>
    </location>
</feature>
<comment type="caution">
    <text evidence="2">The sequence shown here is derived from an EMBL/GenBank/DDBJ whole genome shotgun (WGS) entry which is preliminary data.</text>
</comment>